<dbReference type="RefSeq" id="XP_027616536.1">
    <property type="nucleotide sequence ID" value="XM_027760735.1"/>
</dbReference>
<dbReference type="InterPro" id="IPR001375">
    <property type="entry name" value="Peptidase_S9_cat"/>
</dbReference>
<name>A0A401GTW8_9APHY</name>
<evidence type="ECO:0000259" key="1">
    <source>
        <dbReference type="Pfam" id="PF00326"/>
    </source>
</evidence>
<dbReference type="InterPro" id="IPR050585">
    <property type="entry name" value="Xaa-Pro_dipeptidyl-ppase/CocE"/>
</dbReference>
<accession>A0A401GTW8</accession>
<feature type="domain" description="Peptidase S9 prolyl oligopeptidase catalytic" evidence="1">
    <location>
        <begin position="437"/>
        <end position="648"/>
    </location>
</feature>
<dbReference type="Pfam" id="PF00326">
    <property type="entry name" value="Peptidase_S9"/>
    <property type="match status" value="1"/>
</dbReference>
<keyword evidence="2" id="KW-0378">Hydrolase</keyword>
<keyword evidence="3" id="KW-1185">Reference proteome</keyword>
<dbReference type="Proteomes" id="UP000287166">
    <property type="component" value="Unassembled WGS sequence"/>
</dbReference>
<dbReference type="GO" id="GO:0006508">
    <property type="term" value="P:proteolysis"/>
    <property type="evidence" value="ECO:0007669"/>
    <property type="project" value="InterPro"/>
</dbReference>
<proteinExistence type="predicted"/>
<dbReference type="AlphaFoldDB" id="A0A401GTW8"/>
<dbReference type="EMBL" id="BFAD01000008">
    <property type="protein sequence ID" value="GBE85623.1"/>
    <property type="molecule type" value="Genomic_DNA"/>
</dbReference>
<dbReference type="InParanoid" id="A0A401GTW8"/>
<dbReference type="GO" id="GO:0008236">
    <property type="term" value="F:serine-type peptidase activity"/>
    <property type="evidence" value="ECO:0007669"/>
    <property type="project" value="InterPro"/>
</dbReference>
<dbReference type="GeneID" id="38782540"/>
<evidence type="ECO:0000313" key="2">
    <source>
        <dbReference type="EMBL" id="GBE85623.1"/>
    </source>
</evidence>
<dbReference type="PANTHER" id="PTHR43056">
    <property type="entry name" value="PEPTIDASE S9 PROLYL OLIGOPEPTIDASE"/>
    <property type="match status" value="1"/>
</dbReference>
<dbReference type="Gene3D" id="2.120.10.30">
    <property type="entry name" value="TolB, C-terminal domain"/>
    <property type="match status" value="1"/>
</dbReference>
<reference evidence="2 3" key="1">
    <citation type="journal article" date="2018" name="Sci. Rep.">
        <title>Genome sequence of the cauliflower mushroom Sparassis crispa (Hanabiratake) and its association with beneficial usage.</title>
        <authorList>
            <person name="Kiyama R."/>
            <person name="Furutani Y."/>
            <person name="Kawaguchi K."/>
            <person name="Nakanishi T."/>
        </authorList>
    </citation>
    <scope>NUCLEOTIDE SEQUENCE [LARGE SCALE GENOMIC DNA]</scope>
</reference>
<dbReference type="PANTHER" id="PTHR43056:SF5">
    <property type="entry name" value="PEPTIDASE S9 PROLYL OLIGOPEPTIDASE CATALYTIC DOMAIN-CONTAINING PROTEIN"/>
    <property type="match status" value="1"/>
</dbReference>
<organism evidence="2 3">
    <name type="scientific">Sparassis crispa</name>
    <dbReference type="NCBI Taxonomy" id="139825"/>
    <lineage>
        <taxon>Eukaryota</taxon>
        <taxon>Fungi</taxon>
        <taxon>Dikarya</taxon>
        <taxon>Basidiomycota</taxon>
        <taxon>Agaricomycotina</taxon>
        <taxon>Agaricomycetes</taxon>
        <taxon>Polyporales</taxon>
        <taxon>Sparassidaceae</taxon>
        <taxon>Sparassis</taxon>
    </lineage>
</organism>
<dbReference type="SUPFAM" id="SSF82171">
    <property type="entry name" value="DPP6 N-terminal domain-like"/>
    <property type="match status" value="1"/>
</dbReference>
<sequence length="654" mass="72057">MTKKIAPYGTWTSPITADAILKTPPKVEEVIVDPVTSTIYHIEARPSEKGRNVLVETEKSRDVVGREWDVRTRVHEYGGAPAIAHNGIIYFSSVNDNRVYQVQDGKEPEAVTPDNSNHRFARLAVHPIHTHLLVSILEDHTKPAPLDVVTTLCVINTKTKTISPLVSGADFYSSPCFTPDGTHIAWHQWFHPDMPWEGAEIYTAKVAADENGMSLSEVKYVAGKKKETSVAYPFWVSNDLLLFINDVSGYQNPWKYSVSSGKASPALYTPVQEDFSQQSWQLRHEAGAALDKEGSRVLFLATRDGRTVVYVLTLQSGALEEIACPYISGLVVRHVARDTVVFIGEKTTEPQSIVLCSLKDYSMPHFTILRPPSVGPSFPASYISVAQPMTLRVSPDDRPIHVLYYPPTHPEYIAPEGEKPPCVVNAHGGPTGMATQSLDWLVQFFTSRGWAWLDVNYGGSSGYGREYVERLKGNWGVVDVEDCVAATQQLAKPPLSLIDSQRTAIRGGSAGGLTVLNSLCYHPTAFAAGTSLYGVADLKSLAEDTHKYESHYLFRLIGGTVEQVPQVYQERSPVNNAEKIKTPLLVLQGSNDAVVPPNQAENIVNTIKRGGGRVEYVVYEGEGHGWRRADTIKAALEKELSFYEGMFGLTGKKS</sequence>
<dbReference type="InterPro" id="IPR029058">
    <property type="entry name" value="AB_hydrolase_fold"/>
</dbReference>
<gene>
    <name evidence="2" type="ORF">SCP_0801420</name>
</gene>
<comment type="caution">
    <text evidence="2">The sequence shown here is derived from an EMBL/GenBank/DDBJ whole genome shotgun (WGS) entry which is preliminary data.</text>
</comment>
<dbReference type="STRING" id="139825.A0A401GTW8"/>
<dbReference type="Gene3D" id="3.40.50.1820">
    <property type="entry name" value="alpha/beta hydrolase"/>
    <property type="match status" value="1"/>
</dbReference>
<dbReference type="OrthoDB" id="43744at2759"/>
<dbReference type="InterPro" id="IPR011042">
    <property type="entry name" value="6-blade_b-propeller_TolB-like"/>
</dbReference>
<evidence type="ECO:0000313" key="3">
    <source>
        <dbReference type="Proteomes" id="UP000287166"/>
    </source>
</evidence>
<protein>
    <submittedName>
        <fullName evidence="2">Alpha/beta-hydrolase</fullName>
    </submittedName>
</protein>
<dbReference type="SUPFAM" id="SSF53474">
    <property type="entry name" value="alpha/beta-Hydrolases"/>
    <property type="match status" value="1"/>
</dbReference>